<accession>A0A2Y9MBJ1</accession>
<proteinExistence type="predicted"/>
<evidence type="ECO:0000313" key="3">
    <source>
        <dbReference type="RefSeq" id="XP_022419564.1"/>
    </source>
</evidence>
<organism evidence="2 3">
    <name type="scientific">Delphinapterus leucas</name>
    <name type="common">Beluga whale</name>
    <dbReference type="NCBI Taxonomy" id="9749"/>
    <lineage>
        <taxon>Eukaryota</taxon>
        <taxon>Metazoa</taxon>
        <taxon>Chordata</taxon>
        <taxon>Craniata</taxon>
        <taxon>Vertebrata</taxon>
        <taxon>Euteleostomi</taxon>
        <taxon>Mammalia</taxon>
        <taxon>Eutheria</taxon>
        <taxon>Laurasiatheria</taxon>
        <taxon>Artiodactyla</taxon>
        <taxon>Whippomorpha</taxon>
        <taxon>Cetacea</taxon>
        <taxon>Odontoceti</taxon>
        <taxon>Monodontidae</taxon>
        <taxon>Delphinapterus</taxon>
    </lineage>
</organism>
<evidence type="ECO:0000313" key="2">
    <source>
        <dbReference type="Proteomes" id="UP000248483"/>
    </source>
</evidence>
<dbReference type="AlphaFoldDB" id="A0A2Y9MBJ1"/>
<gene>
    <name evidence="3" type="primary">LOC111169545</name>
</gene>
<reference evidence="3" key="1">
    <citation type="submission" date="2025-08" db="UniProtKB">
        <authorList>
            <consortium name="RefSeq"/>
        </authorList>
    </citation>
    <scope>IDENTIFICATION</scope>
    <source>
        <tissue evidence="3">Blood</tissue>
    </source>
</reference>
<evidence type="ECO:0000256" key="1">
    <source>
        <dbReference type="SAM" id="MobiDB-lite"/>
    </source>
</evidence>
<dbReference type="KEGG" id="dle:111169545"/>
<protein>
    <submittedName>
        <fullName evidence="3">Uncharacterized protein LOC111169545 isoform X1</fullName>
    </submittedName>
</protein>
<name>A0A2Y9MBJ1_DELLE</name>
<dbReference type="Proteomes" id="UP000248483">
    <property type="component" value="Unplaced"/>
</dbReference>
<feature type="compositionally biased region" description="Polar residues" evidence="1">
    <location>
        <begin position="193"/>
        <end position="202"/>
    </location>
</feature>
<dbReference type="GeneID" id="111169545"/>
<dbReference type="InParanoid" id="A0A2Y9MBJ1"/>
<sequence length="202" mass="23187">MRANSIQELGKVMLESHQVAVLHRDSSRRGKEEPFPAKSSCLCLTLFFSPLHRNSSHDFFPFVLLVLEHCYSYPRLLGSHLALKPLCLYQAEERNHAEYISSSLHVGLLTPTPPTCFFCYALDGIKRQVVNLTELKLHTQFPLHSEQSFEKSDHPTRETTWKNCETTWREREKSSCTQGSRNPHQDAKHKGNQNHLGSTRST</sequence>
<feature type="region of interest" description="Disordered" evidence="1">
    <location>
        <begin position="146"/>
        <end position="202"/>
    </location>
</feature>
<keyword evidence="2" id="KW-1185">Reference proteome</keyword>
<dbReference type="RefSeq" id="XP_022419564.1">
    <property type="nucleotide sequence ID" value="XM_022563856.2"/>
</dbReference>
<feature type="compositionally biased region" description="Basic and acidic residues" evidence="1">
    <location>
        <begin position="147"/>
        <end position="160"/>
    </location>
</feature>